<gene>
    <name evidence="2" type="ORF">H4R34_004678</name>
</gene>
<name>A0A9W8EBG3_9FUNG</name>
<comment type="caution">
    <text evidence="2">The sequence shown here is derived from an EMBL/GenBank/DDBJ whole genome shotgun (WGS) entry which is preliminary data.</text>
</comment>
<evidence type="ECO:0000313" key="3">
    <source>
        <dbReference type="Proteomes" id="UP001151582"/>
    </source>
</evidence>
<organism evidence="2 3">
    <name type="scientific">Dimargaris verticillata</name>
    <dbReference type="NCBI Taxonomy" id="2761393"/>
    <lineage>
        <taxon>Eukaryota</taxon>
        <taxon>Fungi</taxon>
        <taxon>Fungi incertae sedis</taxon>
        <taxon>Zoopagomycota</taxon>
        <taxon>Kickxellomycotina</taxon>
        <taxon>Dimargaritomycetes</taxon>
        <taxon>Dimargaritales</taxon>
        <taxon>Dimargaritaceae</taxon>
        <taxon>Dimargaris</taxon>
    </lineage>
</organism>
<dbReference type="EMBL" id="JANBQB010000638">
    <property type="protein sequence ID" value="KAJ1974557.1"/>
    <property type="molecule type" value="Genomic_DNA"/>
</dbReference>
<dbReference type="Proteomes" id="UP001151582">
    <property type="component" value="Unassembled WGS sequence"/>
</dbReference>
<feature type="region of interest" description="Disordered" evidence="1">
    <location>
        <begin position="23"/>
        <end position="42"/>
    </location>
</feature>
<reference evidence="2" key="1">
    <citation type="submission" date="2022-07" db="EMBL/GenBank/DDBJ databases">
        <title>Phylogenomic reconstructions and comparative analyses of Kickxellomycotina fungi.</title>
        <authorList>
            <person name="Reynolds N.K."/>
            <person name="Stajich J.E."/>
            <person name="Barry K."/>
            <person name="Grigoriev I.V."/>
            <person name="Crous P."/>
            <person name="Smith M.E."/>
        </authorList>
    </citation>
    <scope>NUCLEOTIDE SEQUENCE</scope>
    <source>
        <strain evidence="2">RSA 567</strain>
    </source>
</reference>
<proteinExistence type="predicted"/>
<sequence>MQRQKQQLSELQAQLKFYQDALESTSGGDQIASPSTTTDSPLLAEGRSLLDAANPDLTAWLARTPAGAPFNPLDLLYRDPNTMSPEEIQTELDRLSIQNQEVQGLVGQLDSEVDALRRQLEMLPSTPPNPLPPAVACSAPDAAPSTSIAVAPSTQPKPN</sequence>
<protein>
    <submittedName>
        <fullName evidence="2">Uncharacterized protein</fullName>
    </submittedName>
</protein>
<evidence type="ECO:0000256" key="1">
    <source>
        <dbReference type="SAM" id="MobiDB-lite"/>
    </source>
</evidence>
<accession>A0A9W8EBG3</accession>
<dbReference type="AlphaFoldDB" id="A0A9W8EBG3"/>
<dbReference type="OrthoDB" id="5709569at2759"/>
<feature type="compositionally biased region" description="Polar residues" evidence="1">
    <location>
        <begin position="144"/>
        <end position="159"/>
    </location>
</feature>
<feature type="region of interest" description="Disordered" evidence="1">
    <location>
        <begin position="122"/>
        <end position="159"/>
    </location>
</feature>
<feature type="compositionally biased region" description="Polar residues" evidence="1">
    <location>
        <begin position="23"/>
        <end position="40"/>
    </location>
</feature>
<keyword evidence="3" id="KW-1185">Reference proteome</keyword>
<evidence type="ECO:0000313" key="2">
    <source>
        <dbReference type="EMBL" id="KAJ1974557.1"/>
    </source>
</evidence>